<gene>
    <name evidence="1" type="ORF">MW046_05375</name>
</gene>
<proteinExistence type="predicted"/>
<dbReference type="Proteomes" id="UP000831768">
    <property type="component" value="Chromosome"/>
</dbReference>
<evidence type="ECO:0000313" key="2">
    <source>
        <dbReference type="Proteomes" id="UP000831768"/>
    </source>
</evidence>
<dbReference type="RefSeq" id="WP_247994534.1">
    <property type="nucleotide sequence ID" value="NZ_CP096019.1"/>
</dbReference>
<dbReference type="EMBL" id="CP096019">
    <property type="protein sequence ID" value="UPM43875.1"/>
    <property type="molecule type" value="Genomic_DNA"/>
</dbReference>
<dbReference type="GeneID" id="71927456"/>
<keyword evidence="2" id="KW-1185">Reference proteome</keyword>
<sequence length="230" mass="24807">MEEKINRRSLLGTIGTAAVGVTGVSLLPGSAKAASHCGWVTMAGKKGTAEYEAKVDGDVNHSTTTEGNDHLDDSATYTSTFGGKVNSGYDDDWALSGRAEFHYVHNRGGGLVIETSNNCGDSIGEYHDSIEITISGNGQYSIGFWNSDTNIIEHNIEGDEFKGCYPVQHSGGAKLQCYWDVEGVTSRNGWQLVTGEVASFQYEDRYTVDSTAGPSEFYLEGDVNVDITYN</sequence>
<organism evidence="1 2">
    <name type="scientific">Halocatena salina</name>
    <dbReference type="NCBI Taxonomy" id="2934340"/>
    <lineage>
        <taxon>Archaea</taxon>
        <taxon>Methanobacteriati</taxon>
        <taxon>Methanobacteriota</taxon>
        <taxon>Stenosarchaea group</taxon>
        <taxon>Halobacteria</taxon>
        <taxon>Halobacteriales</taxon>
        <taxon>Natronomonadaceae</taxon>
        <taxon>Halocatena</taxon>
    </lineage>
</organism>
<evidence type="ECO:0000313" key="1">
    <source>
        <dbReference type="EMBL" id="UPM43875.1"/>
    </source>
</evidence>
<dbReference type="KEGG" id="haad:MW046_05375"/>
<dbReference type="InterPro" id="IPR006311">
    <property type="entry name" value="TAT_signal"/>
</dbReference>
<reference evidence="1" key="1">
    <citation type="submission" date="2022-04" db="EMBL/GenBank/DDBJ databases">
        <title>Halocatena sp. nov., isolated from a salt lake.</title>
        <authorList>
            <person name="Cui H.-L."/>
        </authorList>
    </citation>
    <scope>NUCLEOTIDE SEQUENCE</scope>
    <source>
        <strain evidence="1">AD-1</strain>
    </source>
</reference>
<name>A0A8U0A3U0_9EURY</name>
<protein>
    <submittedName>
        <fullName evidence="1">Uncharacterized protein</fullName>
    </submittedName>
</protein>
<dbReference type="AlphaFoldDB" id="A0A8U0A3U0"/>
<accession>A0A8U0A3U0</accession>
<dbReference type="PROSITE" id="PS51318">
    <property type="entry name" value="TAT"/>
    <property type="match status" value="1"/>
</dbReference>